<evidence type="ECO:0000259" key="1">
    <source>
        <dbReference type="Pfam" id="PF13649"/>
    </source>
</evidence>
<dbReference type="PANTHER" id="PTHR43591:SF110">
    <property type="entry name" value="RHODANESE DOMAIN-CONTAINING PROTEIN"/>
    <property type="match status" value="1"/>
</dbReference>
<dbReference type="AlphaFoldDB" id="X1MFR9"/>
<evidence type="ECO:0000313" key="2">
    <source>
        <dbReference type="EMBL" id="GAI30467.1"/>
    </source>
</evidence>
<reference evidence="2" key="1">
    <citation type="journal article" date="2014" name="Front. Microbiol.">
        <title>High frequency of phylogenetically diverse reductive dehalogenase-homologous genes in deep subseafloor sedimentary metagenomes.</title>
        <authorList>
            <person name="Kawai M."/>
            <person name="Futagami T."/>
            <person name="Toyoda A."/>
            <person name="Takaki Y."/>
            <person name="Nishi S."/>
            <person name="Hori S."/>
            <person name="Arai W."/>
            <person name="Tsubouchi T."/>
            <person name="Morono Y."/>
            <person name="Uchiyama I."/>
            <person name="Ito T."/>
            <person name="Fujiyama A."/>
            <person name="Inagaki F."/>
            <person name="Takami H."/>
        </authorList>
    </citation>
    <scope>NUCLEOTIDE SEQUENCE</scope>
    <source>
        <strain evidence="2">Expedition CK06-06</strain>
    </source>
</reference>
<dbReference type="EMBL" id="BARV01016745">
    <property type="protein sequence ID" value="GAI30467.1"/>
    <property type="molecule type" value="Genomic_DNA"/>
</dbReference>
<dbReference type="Gene3D" id="3.40.50.150">
    <property type="entry name" value="Vaccinia Virus protein VP39"/>
    <property type="match status" value="1"/>
</dbReference>
<dbReference type="CDD" id="cd02440">
    <property type="entry name" value="AdoMet_MTases"/>
    <property type="match status" value="1"/>
</dbReference>
<sequence>MNATQENLWLEYWEERNDEVYNYDAEATILASQFKKAGAKSVLSLGCGTGPCLRRLAPRGFKGTGVDRDQSLLDIGENLARKQGHLIRFVRTDIRRLPNLVIFDAAFAMHLSFPESDWLKILRSLNPLLKPGGIFVAGFVYADSKPGISMKGVSADLFTLPSGKTLVELDRYFVENTYYQCSMILIEETASGVRFDRRIINIYFFSQKAAIIDLLASQGYTNPTELREDDIGFPGLKAVLLKTILLEA</sequence>
<proteinExistence type="predicted"/>
<dbReference type="Pfam" id="PF13649">
    <property type="entry name" value="Methyltransf_25"/>
    <property type="match status" value="1"/>
</dbReference>
<protein>
    <recommendedName>
        <fullName evidence="1">Methyltransferase domain-containing protein</fullName>
    </recommendedName>
</protein>
<feature type="domain" description="Methyltransferase" evidence="1">
    <location>
        <begin position="42"/>
        <end position="133"/>
    </location>
</feature>
<accession>X1MFR9</accession>
<name>X1MFR9_9ZZZZ</name>
<dbReference type="PANTHER" id="PTHR43591">
    <property type="entry name" value="METHYLTRANSFERASE"/>
    <property type="match status" value="1"/>
</dbReference>
<feature type="non-terminal residue" evidence="2">
    <location>
        <position position="248"/>
    </location>
</feature>
<comment type="caution">
    <text evidence="2">The sequence shown here is derived from an EMBL/GenBank/DDBJ whole genome shotgun (WGS) entry which is preliminary data.</text>
</comment>
<organism evidence="2">
    <name type="scientific">marine sediment metagenome</name>
    <dbReference type="NCBI Taxonomy" id="412755"/>
    <lineage>
        <taxon>unclassified sequences</taxon>
        <taxon>metagenomes</taxon>
        <taxon>ecological metagenomes</taxon>
    </lineage>
</organism>
<dbReference type="SUPFAM" id="SSF53335">
    <property type="entry name" value="S-adenosyl-L-methionine-dependent methyltransferases"/>
    <property type="match status" value="1"/>
</dbReference>
<dbReference type="InterPro" id="IPR041698">
    <property type="entry name" value="Methyltransf_25"/>
</dbReference>
<dbReference type="InterPro" id="IPR029063">
    <property type="entry name" value="SAM-dependent_MTases_sf"/>
</dbReference>
<gene>
    <name evidence="2" type="ORF">S06H3_28667</name>
</gene>